<gene>
    <name evidence="1" type="ORF">TEA_024899</name>
</gene>
<name>A0A4S4DK22_CAMSN</name>
<sequence length="135" mass="15479">MPSPFTLVTELVNMVDEETEIRQFRSHAPEGCYGEIIKLGPNQRKEASSRKFYQREADSFGPSVLKIFVGGRDTGRVLTPHHFICYSKIVFQLDGNEELIITAVRDASFFLYRLKGLRFLMGRNNCEGMPEEEID</sequence>
<accession>A0A4S4DK22</accession>
<organism evidence="1 2">
    <name type="scientific">Camellia sinensis var. sinensis</name>
    <name type="common">China tea</name>
    <dbReference type="NCBI Taxonomy" id="542762"/>
    <lineage>
        <taxon>Eukaryota</taxon>
        <taxon>Viridiplantae</taxon>
        <taxon>Streptophyta</taxon>
        <taxon>Embryophyta</taxon>
        <taxon>Tracheophyta</taxon>
        <taxon>Spermatophyta</taxon>
        <taxon>Magnoliopsida</taxon>
        <taxon>eudicotyledons</taxon>
        <taxon>Gunneridae</taxon>
        <taxon>Pentapetalae</taxon>
        <taxon>asterids</taxon>
        <taxon>Ericales</taxon>
        <taxon>Theaceae</taxon>
        <taxon>Camellia</taxon>
    </lineage>
</organism>
<dbReference type="EMBL" id="SDRB02011012">
    <property type="protein sequence ID" value="THG03231.1"/>
    <property type="molecule type" value="Genomic_DNA"/>
</dbReference>
<dbReference type="AlphaFoldDB" id="A0A4S4DK22"/>
<proteinExistence type="predicted"/>
<evidence type="ECO:0000313" key="1">
    <source>
        <dbReference type="EMBL" id="THG03231.1"/>
    </source>
</evidence>
<keyword evidence="2" id="KW-1185">Reference proteome</keyword>
<dbReference type="Proteomes" id="UP000306102">
    <property type="component" value="Unassembled WGS sequence"/>
</dbReference>
<protein>
    <submittedName>
        <fullName evidence="1">Uncharacterized protein</fullName>
    </submittedName>
</protein>
<reference evidence="1 2" key="1">
    <citation type="journal article" date="2018" name="Proc. Natl. Acad. Sci. U.S.A.">
        <title>Draft genome sequence of Camellia sinensis var. sinensis provides insights into the evolution of the tea genome and tea quality.</title>
        <authorList>
            <person name="Wei C."/>
            <person name="Yang H."/>
            <person name="Wang S."/>
            <person name="Zhao J."/>
            <person name="Liu C."/>
            <person name="Gao L."/>
            <person name="Xia E."/>
            <person name="Lu Y."/>
            <person name="Tai Y."/>
            <person name="She G."/>
            <person name="Sun J."/>
            <person name="Cao H."/>
            <person name="Tong W."/>
            <person name="Gao Q."/>
            <person name="Li Y."/>
            <person name="Deng W."/>
            <person name="Jiang X."/>
            <person name="Wang W."/>
            <person name="Chen Q."/>
            <person name="Zhang S."/>
            <person name="Li H."/>
            <person name="Wu J."/>
            <person name="Wang P."/>
            <person name="Li P."/>
            <person name="Shi C."/>
            <person name="Zheng F."/>
            <person name="Jian J."/>
            <person name="Huang B."/>
            <person name="Shan D."/>
            <person name="Shi M."/>
            <person name="Fang C."/>
            <person name="Yue Y."/>
            <person name="Li F."/>
            <person name="Li D."/>
            <person name="Wei S."/>
            <person name="Han B."/>
            <person name="Jiang C."/>
            <person name="Yin Y."/>
            <person name="Xia T."/>
            <person name="Zhang Z."/>
            <person name="Bennetzen J.L."/>
            <person name="Zhao S."/>
            <person name="Wan X."/>
        </authorList>
    </citation>
    <scope>NUCLEOTIDE SEQUENCE [LARGE SCALE GENOMIC DNA]</scope>
    <source>
        <strain evidence="2">cv. Shuchazao</strain>
        <tissue evidence="1">Leaf</tissue>
    </source>
</reference>
<comment type="caution">
    <text evidence="1">The sequence shown here is derived from an EMBL/GenBank/DDBJ whole genome shotgun (WGS) entry which is preliminary data.</text>
</comment>
<evidence type="ECO:0000313" key="2">
    <source>
        <dbReference type="Proteomes" id="UP000306102"/>
    </source>
</evidence>